<dbReference type="InterPro" id="IPR050388">
    <property type="entry name" value="ABC_Ni/Peptide_Import"/>
</dbReference>
<dbReference type="GO" id="GO:0005524">
    <property type="term" value="F:ATP binding"/>
    <property type="evidence" value="ECO:0007669"/>
    <property type="project" value="InterPro"/>
</dbReference>
<keyword evidence="8" id="KW-1185">Reference proteome</keyword>
<evidence type="ECO:0000256" key="5">
    <source>
        <dbReference type="ARBA" id="ARBA00023136"/>
    </source>
</evidence>
<sequence>MSIDARTEVDGPAAAVAKTAGNLLEVDNLRVWFETPRGLVRAVDGVDLTLRRQETLGIVGESGSGKSVLSRAIMKILAPNARVLPGSHIRLNDVDLASVSPKQNRHLWGVDLAMVFQDPMTSLTRCSRWASS</sequence>
<evidence type="ECO:0000256" key="2">
    <source>
        <dbReference type="ARBA" id="ARBA00005417"/>
    </source>
</evidence>
<evidence type="ECO:0000256" key="4">
    <source>
        <dbReference type="ARBA" id="ARBA00022475"/>
    </source>
</evidence>
<keyword evidence="5" id="KW-0472">Membrane</keyword>
<dbReference type="RefSeq" id="WP_197945729.1">
    <property type="nucleotide sequence ID" value="NZ_AP022871.1"/>
</dbReference>
<dbReference type="Proteomes" id="UP000503011">
    <property type="component" value="Chromosome"/>
</dbReference>
<organism evidence="7 8">
    <name type="scientific">Phytohabitans suffuscus</name>
    <dbReference type="NCBI Taxonomy" id="624315"/>
    <lineage>
        <taxon>Bacteria</taxon>
        <taxon>Bacillati</taxon>
        <taxon>Actinomycetota</taxon>
        <taxon>Actinomycetes</taxon>
        <taxon>Micromonosporales</taxon>
        <taxon>Micromonosporaceae</taxon>
    </lineage>
</organism>
<dbReference type="GO" id="GO:0016020">
    <property type="term" value="C:membrane"/>
    <property type="evidence" value="ECO:0007669"/>
    <property type="project" value="UniProtKB-SubCell"/>
</dbReference>
<dbReference type="InterPro" id="IPR003439">
    <property type="entry name" value="ABC_transporter-like_ATP-bd"/>
</dbReference>
<dbReference type="SUPFAM" id="SSF52540">
    <property type="entry name" value="P-loop containing nucleoside triphosphate hydrolases"/>
    <property type="match status" value="1"/>
</dbReference>
<dbReference type="InterPro" id="IPR027417">
    <property type="entry name" value="P-loop_NTPase"/>
</dbReference>
<feature type="domain" description="ABC transporter" evidence="6">
    <location>
        <begin position="44"/>
        <end position="119"/>
    </location>
</feature>
<dbReference type="PANTHER" id="PTHR43297">
    <property type="entry name" value="OLIGOPEPTIDE TRANSPORT ATP-BINDING PROTEIN APPD"/>
    <property type="match status" value="1"/>
</dbReference>
<evidence type="ECO:0000313" key="8">
    <source>
        <dbReference type="Proteomes" id="UP000503011"/>
    </source>
</evidence>
<evidence type="ECO:0000256" key="1">
    <source>
        <dbReference type="ARBA" id="ARBA00004370"/>
    </source>
</evidence>
<accession>A0A6F8Y9Q7</accession>
<comment type="similarity">
    <text evidence="2">Belongs to the ABC transporter superfamily.</text>
</comment>
<evidence type="ECO:0000256" key="3">
    <source>
        <dbReference type="ARBA" id="ARBA00022448"/>
    </source>
</evidence>
<dbReference type="EMBL" id="AP022871">
    <property type="protein sequence ID" value="BCB82864.1"/>
    <property type="molecule type" value="Genomic_DNA"/>
</dbReference>
<reference evidence="7 8" key="1">
    <citation type="submission" date="2020-03" db="EMBL/GenBank/DDBJ databases">
        <title>Whole genome shotgun sequence of Phytohabitans suffuscus NBRC 105367.</title>
        <authorList>
            <person name="Komaki H."/>
            <person name="Tamura T."/>
        </authorList>
    </citation>
    <scope>NUCLEOTIDE SEQUENCE [LARGE SCALE GENOMIC DNA]</scope>
    <source>
        <strain evidence="7 8">NBRC 105367</strain>
    </source>
</reference>
<evidence type="ECO:0000313" key="7">
    <source>
        <dbReference type="EMBL" id="BCB82864.1"/>
    </source>
</evidence>
<proteinExistence type="inferred from homology"/>
<protein>
    <recommendedName>
        <fullName evidence="6">ABC transporter domain-containing protein</fullName>
    </recommendedName>
</protein>
<keyword evidence="4" id="KW-1003">Cell membrane</keyword>
<comment type="subcellular location">
    <subcellularLocation>
        <location evidence="1">Membrane</location>
    </subcellularLocation>
</comment>
<dbReference type="Pfam" id="PF00005">
    <property type="entry name" value="ABC_tran"/>
    <property type="match status" value="1"/>
</dbReference>
<dbReference type="AlphaFoldDB" id="A0A6F8Y9Q7"/>
<reference evidence="7 8" key="2">
    <citation type="submission" date="2020-03" db="EMBL/GenBank/DDBJ databases">
        <authorList>
            <person name="Ichikawa N."/>
            <person name="Kimura A."/>
            <person name="Kitahashi Y."/>
            <person name="Uohara A."/>
        </authorList>
    </citation>
    <scope>NUCLEOTIDE SEQUENCE [LARGE SCALE GENOMIC DNA]</scope>
    <source>
        <strain evidence="7 8">NBRC 105367</strain>
    </source>
</reference>
<gene>
    <name evidence="7" type="ORF">Psuf_001770</name>
</gene>
<name>A0A6F8Y9Q7_9ACTN</name>
<dbReference type="GO" id="GO:0016887">
    <property type="term" value="F:ATP hydrolysis activity"/>
    <property type="evidence" value="ECO:0007669"/>
    <property type="project" value="InterPro"/>
</dbReference>
<dbReference type="PANTHER" id="PTHR43297:SF2">
    <property type="entry name" value="DIPEPTIDE TRANSPORT ATP-BINDING PROTEIN DPPD"/>
    <property type="match status" value="1"/>
</dbReference>
<dbReference type="Gene3D" id="3.40.50.300">
    <property type="entry name" value="P-loop containing nucleotide triphosphate hydrolases"/>
    <property type="match status" value="1"/>
</dbReference>
<keyword evidence="3" id="KW-0813">Transport</keyword>
<evidence type="ECO:0000259" key="6">
    <source>
        <dbReference type="Pfam" id="PF00005"/>
    </source>
</evidence>
<dbReference type="KEGG" id="psuu:Psuf_001770"/>